<proteinExistence type="predicted"/>
<sequence length="436" mass="47673">MSRRSGKLRRVLSRTFKERQIYHRSDGVVHFISMSSKTQIALAVIIGAALLWVAYASVNVVFKEQIIVAKDRDSRIMETTYSKRLHDAQRAYDDVSELNQILKQNFDETLTDISARHQLLQNMVERKAAIDQGLDALAEGLAEAGGPNGQRPTNGNRVMIDVAPGEPTPRQSRMSAARKLGAEQVHNSTAPQNGAASQAIKQMNKAAADLYTEQMMLLAKLEEKSNAEREELTLLLASAGVPVESLVTPAKISNTMLAQGGPFIDIAAGGEAASHFYQHANRAAMAVDELAALNKALQNVPLSSPLTVTRRFTSGFGIRRDPINGKYSRHNGMDFAAPWASPVTATADGVVRFAGTRSGFGRVVEINHGNGFVTRYAHMSRIVVKRGEKVSLHTKVGELGSSGRSTGPHVHYEVLYKGKPLNPRRFIEAGRYVFES</sequence>
<dbReference type="FunFam" id="2.70.70.10:FF:000006">
    <property type="entry name" value="M23 family peptidase"/>
    <property type="match status" value="1"/>
</dbReference>
<dbReference type="Pfam" id="PF19353">
    <property type="entry name" value="DUF5930"/>
    <property type="match status" value="1"/>
</dbReference>
<keyword evidence="1" id="KW-0732">Signal</keyword>
<evidence type="ECO:0000259" key="4">
    <source>
        <dbReference type="Pfam" id="PF19353"/>
    </source>
</evidence>
<accession>A0A2S7K912</accession>
<dbReference type="OrthoDB" id="9805070at2"/>
<feature type="domain" description="DUF5930" evidence="4">
    <location>
        <begin position="4"/>
        <end position="308"/>
    </location>
</feature>
<dbReference type="InterPro" id="IPR050570">
    <property type="entry name" value="Cell_wall_metabolism_enzyme"/>
</dbReference>
<evidence type="ECO:0000256" key="2">
    <source>
        <dbReference type="SAM" id="Phobius"/>
    </source>
</evidence>
<dbReference type="Proteomes" id="UP000239504">
    <property type="component" value="Unassembled WGS sequence"/>
</dbReference>
<dbReference type="PANTHER" id="PTHR21666:SF289">
    <property type="entry name" value="L-ALA--D-GLU ENDOPEPTIDASE"/>
    <property type="match status" value="1"/>
</dbReference>
<evidence type="ECO:0000313" key="6">
    <source>
        <dbReference type="Proteomes" id="UP000239504"/>
    </source>
</evidence>
<dbReference type="Pfam" id="PF01551">
    <property type="entry name" value="Peptidase_M23"/>
    <property type="match status" value="1"/>
</dbReference>
<dbReference type="PANTHER" id="PTHR21666">
    <property type="entry name" value="PEPTIDASE-RELATED"/>
    <property type="match status" value="1"/>
</dbReference>
<dbReference type="GO" id="GO:0004222">
    <property type="term" value="F:metalloendopeptidase activity"/>
    <property type="evidence" value="ECO:0007669"/>
    <property type="project" value="TreeGrafter"/>
</dbReference>
<dbReference type="SUPFAM" id="SSF51261">
    <property type="entry name" value="Duplicated hybrid motif"/>
    <property type="match status" value="1"/>
</dbReference>
<organism evidence="5 6">
    <name type="scientific">Hyphococcus luteus</name>
    <dbReference type="NCBI Taxonomy" id="2058213"/>
    <lineage>
        <taxon>Bacteria</taxon>
        <taxon>Pseudomonadati</taxon>
        <taxon>Pseudomonadota</taxon>
        <taxon>Alphaproteobacteria</taxon>
        <taxon>Parvularculales</taxon>
        <taxon>Parvularculaceae</taxon>
        <taxon>Hyphococcus</taxon>
    </lineage>
</organism>
<dbReference type="Gene3D" id="2.70.70.10">
    <property type="entry name" value="Glucose Permease (Domain IIA)"/>
    <property type="match status" value="1"/>
</dbReference>
<dbReference type="InterPro" id="IPR011055">
    <property type="entry name" value="Dup_hybrid_motif"/>
</dbReference>
<dbReference type="AlphaFoldDB" id="A0A2S7K912"/>
<dbReference type="RefSeq" id="WP_104828635.1">
    <property type="nucleotide sequence ID" value="NZ_PJCH01000003.1"/>
</dbReference>
<evidence type="ECO:0000313" key="5">
    <source>
        <dbReference type="EMBL" id="PQA88997.1"/>
    </source>
</evidence>
<keyword evidence="6" id="KW-1185">Reference proteome</keyword>
<dbReference type="EMBL" id="PJCH01000003">
    <property type="protein sequence ID" value="PQA88997.1"/>
    <property type="molecule type" value="Genomic_DNA"/>
</dbReference>
<keyword evidence="2" id="KW-0472">Membrane</keyword>
<dbReference type="InterPro" id="IPR016047">
    <property type="entry name" value="M23ase_b-sheet_dom"/>
</dbReference>
<reference evidence="5 6" key="1">
    <citation type="submission" date="2017-12" db="EMBL/GenBank/DDBJ databases">
        <authorList>
            <person name="Hurst M.R.H."/>
        </authorList>
    </citation>
    <scope>NUCLEOTIDE SEQUENCE [LARGE SCALE GENOMIC DNA]</scope>
    <source>
        <strain evidence="5 6">SY-3-19</strain>
    </source>
</reference>
<protein>
    <submittedName>
        <fullName evidence="5">Uncharacterized protein</fullName>
    </submittedName>
</protein>
<evidence type="ECO:0000259" key="3">
    <source>
        <dbReference type="Pfam" id="PF01551"/>
    </source>
</evidence>
<keyword evidence="2" id="KW-0812">Transmembrane</keyword>
<keyword evidence="2" id="KW-1133">Transmembrane helix</keyword>
<feature type="transmembrane region" description="Helical" evidence="2">
    <location>
        <begin position="40"/>
        <end position="62"/>
    </location>
</feature>
<gene>
    <name evidence="5" type="ORF">CW354_03345</name>
</gene>
<name>A0A2S7K912_9PROT</name>
<comment type="caution">
    <text evidence="5">The sequence shown here is derived from an EMBL/GenBank/DDBJ whole genome shotgun (WGS) entry which is preliminary data.</text>
</comment>
<dbReference type="CDD" id="cd12797">
    <property type="entry name" value="M23_peptidase"/>
    <property type="match status" value="1"/>
</dbReference>
<dbReference type="InterPro" id="IPR045974">
    <property type="entry name" value="DUF5930"/>
</dbReference>
<evidence type="ECO:0000256" key="1">
    <source>
        <dbReference type="ARBA" id="ARBA00022729"/>
    </source>
</evidence>
<feature type="domain" description="M23ase beta-sheet core" evidence="3">
    <location>
        <begin position="329"/>
        <end position="423"/>
    </location>
</feature>